<keyword evidence="4" id="KW-1015">Disulfide bond</keyword>
<evidence type="ECO:0000256" key="3">
    <source>
        <dbReference type="ARBA" id="ARBA00022737"/>
    </source>
</evidence>
<dbReference type="KEGG" id="osn:115212863"/>
<dbReference type="GO" id="GO:0005576">
    <property type="term" value="C:extracellular region"/>
    <property type="evidence" value="ECO:0007669"/>
    <property type="project" value="InterPro"/>
</dbReference>
<dbReference type="AlphaFoldDB" id="A0A6P7SHR6"/>
<evidence type="ECO:0000256" key="4">
    <source>
        <dbReference type="ARBA" id="ARBA00023157"/>
    </source>
</evidence>
<dbReference type="PANTHER" id="PTHR23301:SF0">
    <property type="entry name" value="CHITIN-BINDING TYPE-2 DOMAIN-CONTAINING PROTEIN-RELATED"/>
    <property type="match status" value="1"/>
</dbReference>
<dbReference type="PROSITE" id="PS50940">
    <property type="entry name" value="CHIT_BIND_II"/>
    <property type="match status" value="3"/>
</dbReference>
<keyword evidence="5" id="KW-0325">Glycoprotein</keyword>
<dbReference type="RefSeq" id="XP_029637511.1">
    <property type="nucleotide sequence ID" value="XM_029781651.2"/>
</dbReference>
<feature type="chain" id="PRO_5027833236" evidence="6">
    <location>
        <begin position="24"/>
        <end position="228"/>
    </location>
</feature>
<feature type="domain" description="Chitin-binding type-2" evidence="7">
    <location>
        <begin position="166"/>
        <end position="226"/>
    </location>
</feature>
<dbReference type="SUPFAM" id="SSF57625">
    <property type="entry name" value="Invertebrate chitin-binding proteins"/>
    <property type="match status" value="2"/>
</dbReference>
<dbReference type="Pfam" id="PF01607">
    <property type="entry name" value="CBM_14"/>
    <property type="match status" value="2"/>
</dbReference>
<evidence type="ECO:0000256" key="2">
    <source>
        <dbReference type="ARBA" id="ARBA00022729"/>
    </source>
</evidence>
<dbReference type="InterPro" id="IPR036508">
    <property type="entry name" value="Chitin-bd_dom_sf"/>
</dbReference>
<evidence type="ECO:0000256" key="6">
    <source>
        <dbReference type="SAM" id="SignalP"/>
    </source>
</evidence>
<accession>A0A6P7SHR6</accession>
<dbReference type="Proteomes" id="UP000515154">
    <property type="component" value="Linkage group LG6"/>
</dbReference>
<keyword evidence="3" id="KW-0677">Repeat</keyword>
<reference evidence="9" key="1">
    <citation type="submission" date="2025-08" db="UniProtKB">
        <authorList>
            <consortium name="RefSeq"/>
        </authorList>
    </citation>
    <scope>IDENTIFICATION</scope>
</reference>
<name>A0A6P7SHR6_9MOLL</name>
<organism evidence="8 9">
    <name type="scientific">Octopus sinensis</name>
    <name type="common">East Asian common octopus</name>
    <dbReference type="NCBI Taxonomy" id="2607531"/>
    <lineage>
        <taxon>Eukaryota</taxon>
        <taxon>Metazoa</taxon>
        <taxon>Spiralia</taxon>
        <taxon>Lophotrochozoa</taxon>
        <taxon>Mollusca</taxon>
        <taxon>Cephalopoda</taxon>
        <taxon>Coleoidea</taxon>
        <taxon>Octopodiformes</taxon>
        <taxon>Octopoda</taxon>
        <taxon>Incirrata</taxon>
        <taxon>Octopodidae</taxon>
        <taxon>Octopus</taxon>
    </lineage>
</organism>
<evidence type="ECO:0000313" key="8">
    <source>
        <dbReference type="Proteomes" id="UP000515154"/>
    </source>
</evidence>
<evidence type="ECO:0000256" key="5">
    <source>
        <dbReference type="ARBA" id="ARBA00023180"/>
    </source>
</evidence>
<protein>
    <submittedName>
        <fullName evidence="9">Protein obstructor-E-like</fullName>
    </submittedName>
</protein>
<evidence type="ECO:0000313" key="9">
    <source>
        <dbReference type="RefSeq" id="XP_029637511.1"/>
    </source>
</evidence>
<keyword evidence="2 6" id="KW-0732">Signal</keyword>
<feature type="signal peptide" evidence="6">
    <location>
        <begin position="1"/>
        <end position="23"/>
    </location>
</feature>
<gene>
    <name evidence="9" type="primary">LOC115212863</name>
</gene>
<dbReference type="InterPro" id="IPR051940">
    <property type="entry name" value="Chitin_bind-dev_reg"/>
</dbReference>
<evidence type="ECO:0000256" key="1">
    <source>
        <dbReference type="ARBA" id="ARBA00022669"/>
    </source>
</evidence>
<dbReference type="InterPro" id="IPR002557">
    <property type="entry name" value="Chitin-bd_dom"/>
</dbReference>
<proteinExistence type="predicted"/>
<feature type="domain" description="Chitin-binding type-2" evidence="7">
    <location>
        <begin position="25"/>
        <end position="86"/>
    </location>
</feature>
<feature type="domain" description="Chitin-binding type-2" evidence="7">
    <location>
        <begin position="95"/>
        <end position="151"/>
    </location>
</feature>
<keyword evidence="8" id="KW-1185">Reference proteome</keyword>
<dbReference type="PANTHER" id="PTHR23301">
    <property type="entry name" value="CHITIN BINDING PERITROPHIN-A"/>
    <property type="match status" value="1"/>
</dbReference>
<sequence length="228" mass="25428">MFSKSYLSAICVLVLAATVYVTSETFSCPPKGTMWIRDPRNCSLNHWCIEGNYSGSFYCGPGYVAGGSIALCTVAPFEYDWHSCKDLMKINIENDPRCIHKNGSNPEPTDCARFVECWEGTSLSVKWCPQGLLYNTTKRMCMWPTRVDCTNRPNKMADSASLSKFRSECNVARGKGHILITYPGDCSQYISCDSNDQTPQQCASGTVFNPAKQQCDFRSNVPSCKLDH</sequence>
<keyword evidence="1" id="KW-0147">Chitin-binding</keyword>
<evidence type="ECO:0000259" key="7">
    <source>
        <dbReference type="PROSITE" id="PS50940"/>
    </source>
</evidence>
<dbReference type="Gene3D" id="2.170.140.10">
    <property type="entry name" value="Chitin binding domain"/>
    <property type="match status" value="2"/>
</dbReference>
<dbReference type="GO" id="GO:0008061">
    <property type="term" value="F:chitin binding"/>
    <property type="evidence" value="ECO:0007669"/>
    <property type="project" value="UniProtKB-KW"/>
</dbReference>
<dbReference type="SMART" id="SM00494">
    <property type="entry name" value="ChtBD2"/>
    <property type="match status" value="2"/>
</dbReference>